<dbReference type="InterPro" id="IPR008979">
    <property type="entry name" value="Galactose-bd-like_sf"/>
</dbReference>
<name>A0AAW1QYK1_9CHLO</name>
<proteinExistence type="predicted"/>
<keyword evidence="1" id="KW-0802">TPR repeat</keyword>
<feature type="compositionally biased region" description="Low complexity" evidence="3">
    <location>
        <begin position="208"/>
        <end position="231"/>
    </location>
</feature>
<feature type="compositionally biased region" description="Pro residues" evidence="3">
    <location>
        <begin position="345"/>
        <end position="361"/>
    </location>
</feature>
<dbReference type="InterPro" id="IPR034085">
    <property type="entry name" value="TOG"/>
</dbReference>
<dbReference type="SUPFAM" id="SSF48371">
    <property type="entry name" value="ARM repeat"/>
    <property type="match status" value="1"/>
</dbReference>
<feature type="compositionally biased region" description="Polar residues" evidence="3">
    <location>
        <begin position="720"/>
        <end position="729"/>
    </location>
</feature>
<protein>
    <recommendedName>
        <fullName evidence="4">TOG domain-containing protein</fullName>
    </recommendedName>
</protein>
<dbReference type="Pfam" id="PF21038">
    <property type="entry name" value="CEP104_N"/>
    <property type="match status" value="1"/>
</dbReference>
<sequence>MAAGEGQKLSFEIHECAGQDPEFPAEELTQHSHQARGWHTPRRAKFPVSLTLRLQQPAKIHQIQLLSHEFKIATRVEIFTGNLQPGSRDAQRCSWKRLGFLSFDKNERSGYQARELKSVHVNATAYLLRLVVHQCHSNKLNTDSQVGLIALNLSGVNIGWHQGQQQHQDLASKQHLESQQPSAHSNAAPANEHHSSRASPPQPLGIHQDGAPRPGQQQQQPPGWQDGQLDPTTASQLHDIQQQKAAAVAREDYDEAKRLKQAADRLRAMGSEIAALEARKRAAVEQEDYDTAKALKGQIERMRSAGMASMRIDEGLENKSRRANNPDDIVARAGQGGKSAAPAPLLMPDPMSPPSHAPPRHQPSQPFSRDPSPDPFDEASVGSQDGGPMESHSRTPAQAYDERPAKGGGNYEDGAPNGADVPSISRRLNPDSPEGAPPPSHQLPDGFPPDLPAPEPFSAADAKDADDLVELLGDYTARSFYSKVWQLREAALLHMQHLVQVGIPAERSREAFRTLAQALLRSVRDKVANVFHTTLEVVQSLLEGMAGSVGQREVATLTAELVPVLIETTGSTNARMAAAASENLLHLAGIREVGLAGMAPLFVRPVRNQNAWRPVLGRLQLISQLLPQLGIARGGNGEGFELAGLMRFVGQAFGSPNADVRSTAIRVAAQVHSVVGPAMQQHLPEGLNPKVKGQLDDACGGPKAARVVPPQSVPPAQARTSNKQASLPRQGSGPSAQSKSKAAPASAQGGATGRTAANGLHSPPRPPHVKVPAAAASAAASPAGNEPASPSPMASPDAAAAALNEDPAPFEAELAAREAALGPEHVDVAESLSNLAILYNQKGDMTKALPLYERALHIWEAQKGPEHPEVAHTLTDLAVLHLEQGRDELGRPLLERALRIQEKALGPDHPDVMAIRDVLNSEDD</sequence>
<accession>A0AAW1QYK1</accession>
<dbReference type="SMART" id="SM01349">
    <property type="entry name" value="TOG"/>
    <property type="match status" value="1"/>
</dbReference>
<evidence type="ECO:0000313" key="5">
    <source>
        <dbReference type="EMBL" id="KAK9826624.1"/>
    </source>
</evidence>
<evidence type="ECO:0000259" key="4">
    <source>
        <dbReference type="SMART" id="SM01349"/>
    </source>
</evidence>
<dbReference type="Proteomes" id="UP001438707">
    <property type="component" value="Unassembled WGS sequence"/>
</dbReference>
<evidence type="ECO:0000256" key="1">
    <source>
        <dbReference type="PROSITE-ProRule" id="PRU00339"/>
    </source>
</evidence>
<keyword evidence="2" id="KW-0175">Coiled coil</keyword>
<dbReference type="InterPro" id="IPR048739">
    <property type="entry name" value="CEP104_N"/>
</dbReference>
<dbReference type="PANTHER" id="PTHR13371:SF0">
    <property type="entry name" value="CENTROSOMAL PROTEIN OF 104 KDA"/>
    <property type="match status" value="1"/>
</dbReference>
<dbReference type="InterPro" id="IPR019734">
    <property type="entry name" value="TPR_rpt"/>
</dbReference>
<evidence type="ECO:0000256" key="3">
    <source>
        <dbReference type="SAM" id="MobiDB-lite"/>
    </source>
</evidence>
<feature type="region of interest" description="Disordered" evidence="3">
    <location>
        <begin position="682"/>
        <end position="801"/>
    </location>
</feature>
<feature type="compositionally biased region" description="Pro residues" evidence="3">
    <location>
        <begin position="435"/>
        <end position="455"/>
    </location>
</feature>
<dbReference type="PANTHER" id="PTHR13371">
    <property type="entry name" value="GLYCINE-, GLUTAMATE-, THIENYLCYCLOHEXYLPIPERIDINE-BINDING PROTEIN"/>
    <property type="match status" value="1"/>
</dbReference>
<dbReference type="EMBL" id="JALJOS010000020">
    <property type="protein sequence ID" value="KAK9826624.1"/>
    <property type="molecule type" value="Genomic_DNA"/>
</dbReference>
<feature type="region of interest" description="Disordered" evidence="3">
    <location>
        <begin position="315"/>
        <end position="459"/>
    </location>
</feature>
<feature type="compositionally biased region" description="Low complexity" evidence="3">
    <location>
        <begin position="704"/>
        <end position="719"/>
    </location>
</feature>
<reference evidence="5 6" key="1">
    <citation type="journal article" date="2024" name="Nat. Commun.">
        <title>Phylogenomics reveals the evolutionary origins of lichenization in chlorophyte algae.</title>
        <authorList>
            <person name="Puginier C."/>
            <person name="Libourel C."/>
            <person name="Otte J."/>
            <person name="Skaloud P."/>
            <person name="Haon M."/>
            <person name="Grisel S."/>
            <person name="Petersen M."/>
            <person name="Berrin J.G."/>
            <person name="Delaux P.M."/>
            <person name="Dal Grande F."/>
            <person name="Keller J."/>
        </authorList>
    </citation>
    <scope>NUCLEOTIDE SEQUENCE [LARGE SCALE GENOMIC DNA]</scope>
    <source>
        <strain evidence="5 6">SAG 2145</strain>
    </source>
</reference>
<keyword evidence="6" id="KW-1185">Reference proteome</keyword>
<feature type="coiled-coil region" evidence="2">
    <location>
        <begin position="259"/>
        <end position="286"/>
    </location>
</feature>
<dbReference type="SUPFAM" id="SSF49785">
    <property type="entry name" value="Galactose-binding domain-like"/>
    <property type="match status" value="1"/>
</dbReference>
<dbReference type="SMART" id="SM00028">
    <property type="entry name" value="TPR"/>
    <property type="match status" value="2"/>
</dbReference>
<evidence type="ECO:0000256" key="2">
    <source>
        <dbReference type="SAM" id="Coils"/>
    </source>
</evidence>
<feature type="compositionally biased region" description="Low complexity" evidence="3">
    <location>
        <begin position="731"/>
        <end position="749"/>
    </location>
</feature>
<dbReference type="Pfam" id="PF21040">
    <property type="entry name" value="CEP104-like_TOG"/>
    <property type="match status" value="1"/>
</dbReference>
<dbReference type="Gene3D" id="1.25.10.10">
    <property type="entry name" value="Leucine-rich Repeat Variant"/>
    <property type="match status" value="1"/>
</dbReference>
<organism evidence="5 6">
    <name type="scientific">Apatococcus lobatus</name>
    <dbReference type="NCBI Taxonomy" id="904363"/>
    <lineage>
        <taxon>Eukaryota</taxon>
        <taxon>Viridiplantae</taxon>
        <taxon>Chlorophyta</taxon>
        <taxon>core chlorophytes</taxon>
        <taxon>Trebouxiophyceae</taxon>
        <taxon>Chlorellales</taxon>
        <taxon>Chlorellaceae</taxon>
        <taxon>Apatococcus</taxon>
    </lineage>
</organism>
<gene>
    <name evidence="5" type="ORF">WJX74_006438</name>
</gene>
<dbReference type="GO" id="GO:0005929">
    <property type="term" value="C:cilium"/>
    <property type="evidence" value="ECO:0007669"/>
    <property type="project" value="TreeGrafter"/>
</dbReference>
<dbReference type="SUPFAM" id="SSF48452">
    <property type="entry name" value="TPR-like"/>
    <property type="match status" value="1"/>
</dbReference>
<feature type="compositionally biased region" description="Low complexity" evidence="3">
    <location>
        <begin position="770"/>
        <end position="801"/>
    </location>
</feature>
<dbReference type="PROSITE" id="PS50005">
    <property type="entry name" value="TPR"/>
    <property type="match status" value="1"/>
</dbReference>
<evidence type="ECO:0000313" key="6">
    <source>
        <dbReference type="Proteomes" id="UP001438707"/>
    </source>
</evidence>
<dbReference type="InterPro" id="IPR011989">
    <property type="entry name" value="ARM-like"/>
</dbReference>
<dbReference type="Gene3D" id="1.25.40.10">
    <property type="entry name" value="Tetratricopeptide repeat domain"/>
    <property type="match status" value="1"/>
</dbReference>
<feature type="repeat" description="TPR" evidence="1">
    <location>
        <begin position="829"/>
        <end position="862"/>
    </location>
</feature>
<dbReference type="Pfam" id="PF13424">
    <property type="entry name" value="TPR_12"/>
    <property type="match status" value="1"/>
</dbReference>
<comment type="caution">
    <text evidence="5">The sequence shown here is derived from an EMBL/GenBank/DDBJ whole genome shotgun (WGS) entry which is preliminary data.</text>
</comment>
<feature type="domain" description="TOG" evidence="4">
    <location>
        <begin position="461"/>
        <end position="705"/>
    </location>
</feature>
<dbReference type="InterPro" id="IPR011990">
    <property type="entry name" value="TPR-like_helical_dom_sf"/>
</dbReference>
<feature type="region of interest" description="Disordered" evidence="3">
    <location>
        <begin position="164"/>
        <end position="231"/>
    </location>
</feature>
<dbReference type="InterPro" id="IPR016024">
    <property type="entry name" value="ARM-type_fold"/>
</dbReference>
<dbReference type="InterPro" id="IPR052607">
    <property type="entry name" value="CEP104-like"/>
</dbReference>
<dbReference type="AlphaFoldDB" id="A0AAW1QYK1"/>